<dbReference type="STRING" id="1234409.C683_1049"/>
<dbReference type="FunFam" id="3.90.45.10:FF:000002">
    <property type="entry name" value="Peptide deformylase"/>
    <property type="match status" value="1"/>
</dbReference>
<protein>
    <recommendedName>
        <fullName evidence="6">Peptide deformylase</fullName>
        <shortName evidence="6">PDF</shortName>
        <ecNumber evidence="6">3.5.1.88</ecNumber>
    </recommendedName>
    <alternativeName>
        <fullName evidence="6">Polypeptide deformylase</fullName>
    </alternativeName>
</protein>
<evidence type="ECO:0000256" key="3">
    <source>
        <dbReference type="ARBA" id="ARBA00022801"/>
    </source>
</evidence>
<dbReference type="PRINTS" id="PR01576">
    <property type="entry name" value="PDEFORMYLASE"/>
</dbReference>
<feature type="binding site" evidence="6">
    <location>
        <position position="115"/>
    </location>
    <ligand>
        <name>Fe cation</name>
        <dbReference type="ChEBI" id="CHEBI:24875"/>
    </ligand>
</feature>
<dbReference type="AlphaFoldDB" id="K8ZKG8"/>
<dbReference type="eggNOG" id="COG0242">
    <property type="taxonomic scope" value="Bacteria"/>
</dbReference>
<dbReference type="Gene3D" id="3.90.45.10">
    <property type="entry name" value="Peptide deformylase"/>
    <property type="match status" value="1"/>
</dbReference>
<comment type="similarity">
    <text evidence="1 6">Belongs to the polypeptide deformylase family.</text>
</comment>
<sequence length="186" mass="21340">MLTMKDIIREGHPTLRKVAKEVDTPLSEEDKALGQEMMEFLKNSQDPEMAEKYELRSGVGLAAPQINEQKRIIAVLIPAIDENGEEFILFEDVMYNPRIISHSVQKAALADGEGCLSIDRPIEGLVPRHERITVEWTDAEGNKKQQRFRDYEAIVIQHEIDHLNGKLFFDRIDPLQPYAARDFKLL</sequence>
<evidence type="ECO:0000313" key="7">
    <source>
        <dbReference type="EMBL" id="EKU27053.1"/>
    </source>
</evidence>
<gene>
    <name evidence="6" type="primary">def</name>
    <name evidence="7" type="ORF">C683_1049</name>
</gene>
<comment type="caution">
    <text evidence="7">The sequence shown here is derived from an EMBL/GenBank/DDBJ whole genome shotgun (WGS) entry which is preliminary data.</text>
</comment>
<dbReference type="RefSeq" id="WP_009491700.1">
    <property type="nucleotide sequence ID" value="NZ_AMYT01000021.1"/>
</dbReference>
<comment type="function">
    <text evidence="6">Removes the formyl group from the N-terminal Met of newly synthesized proteins. Requires at least a dipeptide for an efficient rate of reaction. N-terminal L-methionine is a prerequisite for activity but the enzyme has broad specificity at other positions.</text>
</comment>
<dbReference type="InterPro" id="IPR036821">
    <property type="entry name" value="Peptide_deformylase_sf"/>
</dbReference>
<evidence type="ECO:0000313" key="8">
    <source>
        <dbReference type="Proteomes" id="UP000016057"/>
    </source>
</evidence>
<keyword evidence="4 6" id="KW-0648">Protein biosynthesis</keyword>
<comment type="catalytic activity">
    <reaction evidence="6">
        <text>N-terminal N-formyl-L-methionyl-[peptide] + H2O = N-terminal L-methionyl-[peptide] + formate</text>
        <dbReference type="Rhea" id="RHEA:24420"/>
        <dbReference type="Rhea" id="RHEA-COMP:10639"/>
        <dbReference type="Rhea" id="RHEA-COMP:10640"/>
        <dbReference type="ChEBI" id="CHEBI:15377"/>
        <dbReference type="ChEBI" id="CHEBI:15740"/>
        <dbReference type="ChEBI" id="CHEBI:49298"/>
        <dbReference type="ChEBI" id="CHEBI:64731"/>
        <dbReference type="EC" id="3.5.1.88"/>
    </reaction>
</comment>
<evidence type="ECO:0000256" key="4">
    <source>
        <dbReference type="ARBA" id="ARBA00022917"/>
    </source>
</evidence>
<keyword evidence="3 6" id="KW-0378">Hydrolase</keyword>
<dbReference type="OrthoDB" id="9784988at2"/>
<dbReference type="CDD" id="cd00487">
    <property type="entry name" value="Pep_deformylase"/>
    <property type="match status" value="1"/>
</dbReference>
<dbReference type="GO" id="GO:0046872">
    <property type="term" value="F:metal ion binding"/>
    <property type="evidence" value="ECO:0007669"/>
    <property type="project" value="UniProtKB-KW"/>
</dbReference>
<proteinExistence type="inferred from homology"/>
<evidence type="ECO:0000256" key="1">
    <source>
        <dbReference type="ARBA" id="ARBA00010759"/>
    </source>
</evidence>
<dbReference type="HAMAP" id="MF_00163">
    <property type="entry name" value="Pep_deformylase"/>
    <property type="match status" value="1"/>
</dbReference>
<evidence type="ECO:0000256" key="2">
    <source>
        <dbReference type="ARBA" id="ARBA00022723"/>
    </source>
</evidence>
<keyword evidence="2 6" id="KW-0479">Metal-binding</keyword>
<dbReference type="InterPro" id="IPR023635">
    <property type="entry name" value="Peptide_deformylase"/>
</dbReference>
<dbReference type="PATRIC" id="fig|1234409.3.peg.1001"/>
<dbReference type="NCBIfam" id="TIGR00079">
    <property type="entry name" value="pept_deformyl"/>
    <property type="match status" value="1"/>
</dbReference>
<dbReference type="Pfam" id="PF01327">
    <property type="entry name" value="Pep_deformylase"/>
    <property type="match status" value="1"/>
</dbReference>
<dbReference type="GO" id="GO:0006412">
    <property type="term" value="P:translation"/>
    <property type="evidence" value="ECO:0007669"/>
    <property type="project" value="UniProtKB-UniRule"/>
</dbReference>
<name>K8ZKG8_9ENTE</name>
<dbReference type="GO" id="GO:0042586">
    <property type="term" value="F:peptide deformylase activity"/>
    <property type="evidence" value="ECO:0007669"/>
    <property type="project" value="UniProtKB-UniRule"/>
</dbReference>
<dbReference type="Proteomes" id="UP000016057">
    <property type="component" value="Unassembled WGS sequence"/>
</dbReference>
<dbReference type="PIRSF" id="PIRSF004749">
    <property type="entry name" value="Pep_def"/>
    <property type="match status" value="1"/>
</dbReference>
<organism evidence="7 8">
    <name type="scientific">Catellicoccus marimammalium M35/04/3</name>
    <dbReference type="NCBI Taxonomy" id="1234409"/>
    <lineage>
        <taxon>Bacteria</taxon>
        <taxon>Bacillati</taxon>
        <taxon>Bacillota</taxon>
        <taxon>Bacilli</taxon>
        <taxon>Lactobacillales</taxon>
        <taxon>Enterococcaceae</taxon>
        <taxon>Catellicoccus</taxon>
    </lineage>
</organism>
<dbReference type="PANTHER" id="PTHR10458">
    <property type="entry name" value="PEPTIDE DEFORMYLASE"/>
    <property type="match status" value="1"/>
</dbReference>
<dbReference type="EMBL" id="AMYT01000021">
    <property type="protein sequence ID" value="EKU27053.1"/>
    <property type="molecule type" value="Genomic_DNA"/>
</dbReference>
<reference evidence="7 8" key="1">
    <citation type="journal article" date="2013" name="Genome Announc.">
        <title>Draft Genome Sequence of Catellicoccus marimammalium, a Novel Species Commonly Found in Gull Feces.</title>
        <authorList>
            <person name="Weigand M.R."/>
            <person name="Ryu H."/>
            <person name="Bozcek L."/>
            <person name="Konstantinidis K.T."/>
            <person name="Santo Domingo J.W."/>
        </authorList>
    </citation>
    <scope>NUCLEOTIDE SEQUENCE [LARGE SCALE GENOMIC DNA]</scope>
    <source>
        <strain evidence="7 8">M35/04/3</strain>
    </source>
</reference>
<evidence type="ECO:0000256" key="6">
    <source>
        <dbReference type="HAMAP-Rule" id="MF_00163"/>
    </source>
</evidence>
<keyword evidence="8" id="KW-1185">Reference proteome</keyword>
<dbReference type="SUPFAM" id="SSF56420">
    <property type="entry name" value="Peptide deformylase"/>
    <property type="match status" value="1"/>
</dbReference>
<feature type="binding site" evidence="6">
    <location>
        <position position="158"/>
    </location>
    <ligand>
        <name>Fe cation</name>
        <dbReference type="ChEBI" id="CHEBI:24875"/>
    </ligand>
</feature>
<dbReference type="PANTHER" id="PTHR10458:SF8">
    <property type="entry name" value="PEPTIDE DEFORMYLASE 2"/>
    <property type="match status" value="1"/>
</dbReference>
<feature type="active site" evidence="6">
    <location>
        <position position="159"/>
    </location>
</feature>
<comment type="cofactor">
    <cofactor evidence="6">
        <name>Fe(2+)</name>
        <dbReference type="ChEBI" id="CHEBI:29033"/>
    </cofactor>
    <text evidence="6">Binds 1 Fe(2+) ion.</text>
</comment>
<accession>K8ZKG8</accession>
<dbReference type="EC" id="3.5.1.88" evidence="6"/>
<evidence type="ECO:0000256" key="5">
    <source>
        <dbReference type="ARBA" id="ARBA00023004"/>
    </source>
</evidence>
<feature type="binding site" evidence="6">
    <location>
        <position position="162"/>
    </location>
    <ligand>
        <name>Fe cation</name>
        <dbReference type="ChEBI" id="CHEBI:24875"/>
    </ligand>
</feature>
<keyword evidence="5 6" id="KW-0408">Iron</keyword>